<dbReference type="InterPro" id="IPR003689">
    <property type="entry name" value="ZIP"/>
</dbReference>
<comment type="similarity">
    <text evidence="2 8">Belongs to the ZIP transporter (TC 2.A.5) family.</text>
</comment>
<feature type="transmembrane region" description="Helical" evidence="8">
    <location>
        <begin position="339"/>
        <end position="357"/>
    </location>
</feature>
<dbReference type="PANTHER" id="PTHR11040:SF32">
    <property type="entry name" value="ZINC-REGULATED TRANSPORTER 1"/>
    <property type="match status" value="1"/>
</dbReference>
<feature type="transmembrane region" description="Helical" evidence="8">
    <location>
        <begin position="61"/>
        <end position="83"/>
    </location>
</feature>
<evidence type="ECO:0000256" key="4">
    <source>
        <dbReference type="ARBA" id="ARBA00022692"/>
    </source>
</evidence>
<evidence type="ECO:0000256" key="7">
    <source>
        <dbReference type="ARBA" id="ARBA00023136"/>
    </source>
</evidence>
<evidence type="ECO:0000256" key="6">
    <source>
        <dbReference type="ARBA" id="ARBA00023065"/>
    </source>
</evidence>
<keyword evidence="5 8" id="KW-1133">Transmembrane helix</keyword>
<comment type="caution">
    <text evidence="9">The sequence shown here is derived from an EMBL/GenBank/DDBJ whole genome shotgun (WGS) entry which is preliminary data.</text>
</comment>
<reference evidence="9" key="1">
    <citation type="submission" date="2020-04" db="EMBL/GenBank/DDBJ databases">
        <title>Analysis of mating type loci in Filobasidium floriforme.</title>
        <authorList>
            <person name="Nowrousian M."/>
        </authorList>
    </citation>
    <scope>NUCLEOTIDE SEQUENCE</scope>
    <source>
        <strain evidence="9">CBS 6242</strain>
    </source>
</reference>
<feature type="transmembrane region" description="Helical" evidence="8">
    <location>
        <begin position="29"/>
        <end position="49"/>
    </location>
</feature>
<feature type="transmembrane region" description="Helical" evidence="8">
    <location>
        <begin position="203"/>
        <end position="224"/>
    </location>
</feature>
<feature type="transmembrane region" description="Helical" evidence="8">
    <location>
        <begin position="306"/>
        <end position="327"/>
    </location>
</feature>
<dbReference type="InterPro" id="IPR004698">
    <property type="entry name" value="Zn/Fe_permease_fun/pln"/>
</dbReference>
<feature type="transmembrane region" description="Helical" evidence="8">
    <location>
        <begin position="103"/>
        <end position="125"/>
    </location>
</feature>
<dbReference type="GO" id="GO:0005886">
    <property type="term" value="C:plasma membrane"/>
    <property type="evidence" value="ECO:0007669"/>
    <property type="project" value="TreeGrafter"/>
</dbReference>
<keyword evidence="4 8" id="KW-0812">Transmembrane</keyword>
<feature type="transmembrane region" description="Helical" evidence="8">
    <location>
        <begin position="263"/>
        <end position="286"/>
    </location>
</feature>
<dbReference type="EMBL" id="JABELV010000092">
    <property type="protein sequence ID" value="KAG7531376.1"/>
    <property type="molecule type" value="Genomic_DNA"/>
</dbReference>
<feature type="transmembrane region" description="Helical" evidence="8">
    <location>
        <begin position="230"/>
        <end position="251"/>
    </location>
</feature>
<keyword evidence="7 8" id="KW-0472">Membrane</keyword>
<evidence type="ECO:0000313" key="10">
    <source>
        <dbReference type="Proteomes" id="UP000812966"/>
    </source>
</evidence>
<dbReference type="AlphaFoldDB" id="A0A8K0JKG4"/>
<evidence type="ECO:0000256" key="8">
    <source>
        <dbReference type="RuleBase" id="RU362088"/>
    </source>
</evidence>
<accession>A0A8K0JKG4</accession>
<evidence type="ECO:0000256" key="2">
    <source>
        <dbReference type="ARBA" id="ARBA00006939"/>
    </source>
</evidence>
<dbReference type="NCBIfam" id="TIGR00820">
    <property type="entry name" value="zip"/>
    <property type="match status" value="1"/>
</dbReference>
<sequence>MDAPAENTPDVQEDPCAASYDDSRHGLRIASIFIILVTSIIGTLAPVLLRRTKSVFAHPLVFDFCKFFGSGVIIATAFMHLLTPAFEALGSECLSGGWTEYDWAPAIAMMSVYAIFFAEVAAYRIGNKRMEKLGMTYNTHADAEAEHGHSHAHENLNNGNALDESISPIGSSEEGVAGVNDSLDADAARTDYDISTSEGVAQLIAVAVLEFGVILHSIVIGLTLALSDEFVTLFIVIIFHQMFEGLGLGSRLSQLRLPHKMRLAPYAAGILYALMTPLGVAIGLGVRESLNTNGAAMAGASGTLDAFSAGILLYTGLVELLGHEILLNPRMMKASNKRMTFAFVCICLGSGLMALLAKWA</sequence>
<keyword evidence="3 8" id="KW-0813">Transport</keyword>
<dbReference type="GO" id="GO:0005385">
    <property type="term" value="F:zinc ion transmembrane transporter activity"/>
    <property type="evidence" value="ECO:0007669"/>
    <property type="project" value="InterPro"/>
</dbReference>
<keyword evidence="10" id="KW-1185">Reference proteome</keyword>
<dbReference type="Proteomes" id="UP000812966">
    <property type="component" value="Unassembled WGS sequence"/>
</dbReference>
<dbReference type="PANTHER" id="PTHR11040">
    <property type="entry name" value="ZINC/IRON TRANSPORTER"/>
    <property type="match status" value="1"/>
</dbReference>
<dbReference type="Pfam" id="PF02535">
    <property type="entry name" value="Zip"/>
    <property type="match status" value="1"/>
</dbReference>
<evidence type="ECO:0000256" key="1">
    <source>
        <dbReference type="ARBA" id="ARBA00004141"/>
    </source>
</evidence>
<comment type="subcellular location">
    <subcellularLocation>
        <location evidence="1 8">Membrane</location>
        <topology evidence="1 8">Multi-pass membrane protein</topology>
    </subcellularLocation>
</comment>
<evidence type="ECO:0000256" key="3">
    <source>
        <dbReference type="ARBA" id="ARBA00022448"/>
    </source>
</evidence>
<name>A0A8K0JKG4_9TREE</name>
<organism evidence="9 10">
    <name type="scientific">Filobasidium floriforme</name>
    <dbReference type="NCBI Taxonomy" id="5210"/>
    <lineage>
        <taxon>Eukaryota</taxon>
        <taxon>Fungi</taxon>
        <taxon>Dikarya</taxon>
        <taxon>Basidiomycota</taxon>
        <taxon>Agaricomycotina</taxon>
        <taxon>Tremellomycetes</taxon>
        <taxon>Filobasidiales</taxon>
        <taxon>Filobasidiaceae</taxon>
        <taxon>Filobasidium</taxon>
    </lineage>
</organism>
<keyword evidence="6 8" id="KW-0406">Ion transport</keyword>
<proteinExistence type="inferred from homology"/>
<gene>
    <name evidence="9" type="ORF">FFLO_04373</name>
</gene>
<evidence type="ECO:0000313" key="9">
    <source>
        <dbReference type="EMBL" id="KAG7531376.1"/>
    </source>
</evidence>
<protein>
    <submittedName>
        <fullName evidence="9">Uncharacterized protein</fullName>
    </submittedName>
</protein>
<evidence type="ECO:0000256" key="5">
    <source>
        <dbReference type="ARBA" id="ARBA00022989"/>
    </source>
</evidence>